<protein>
    <recommendedName>
        <fullName evidence="8">TLC domain-containing protein</fullName>
    </recommendedName>
</protein>
<dbReference type="GO" id="GO:0046513">
    <property type="term" value="P:ceramide biosynthetic process"/>
    <property type="evidence" value="ECO:0007669"/>
    <property type="project" value="InterPro"/>
</dbReference>
<gene>
    <name evidence="9" type="ORF">EZS28_043282</name>
</gene>
<feature type="transmembrane region" description="Helical" evidence="7">
    <location>
        <begin position="233"/>
        <end position="253"/>
    </location>
</feature>
<evidence type="ECO:0000256" key="4">
    <source>
        <dbReference type="ARBA" id="ARBA00023136"/>
    </source>
</evidence>
<evidence type="ECO:0000256" key="3">
    <source>
        <dbReference type="ARBA" id="ARBA00022989"/>
    </source>
</evidence>
<sequence length="289" mass="33561">MITSVADFTLGHGYLRTTWPLIFVSTILQIFIRKIVTSIMIEHVKKVPNVGKSHPPKAADSFYYASYYTFTWFGSVAAIFSVGLNPFYMMFHPSALDWHEPEPKQFLFYSYLQIGHYLSCIYYILSRRDARKKYSDAIMMLFHHFVTVSLIYTSVRWPIFELGLIISLFLFDVSDIFMEFAKYFSYVKQNLLCHVFYAMLVPSWGILRCVFFPLTSIRATFMYYNGTSAPNRFLGVFESILSVLSAIWWKMILSMVSKALSGKLNKDVRSEDEVEDANAKTEETTSKKE</sequence>
<dbReference type="PANTHER" id="PTHR12560">
    <property type="entry name" value="LONGEVITY ASSURANCE FACTOR 1 LAG1"/>
    <property type="match status" value="1"/>
</dbReference>
<dbReference type="InterPro" id="IPR006634">
    <property type="entry name" value="TLC-dom"/>
</dbReference>
<evidence type="ECO:0000256" key="2">
    <source>
        <dbReference type="ARBA" id="ARBA00022692"/>
    </source>
</evidence>
<evidence type="ECO:0000313" key="9">
    <source>
        <dbReference type="EMBL" id="KAA6361191.1"/>
    </source>
</evidence>
<reference evidence="9 10" key="1">
    <citation type="submission" date="2019-03" db="EMBL/GenBank/DDBJ databases">
        <title>Single cell metagenomics reveals metabolic interactions within the superorganism composed of flagellate Streblomastix strix and complex community of Bacteroidetes bacteria on its surface.</title>
        <authorList>
            <person name="Treitli S.C."/>
            <person name="Kolisko M."/>
            <person name="Husnik F."/>
            <person name="Keeling P."/>
            <person name="Hampl V."/>
        </authorList>
    </citation>
    <scope>NUCLEOTIDE SEQUENCE [LARGE SCALE GENOMIC DNA]</scope>
    <source>
        <strain evidence="9">ST1C</strain>
    </source>
</reference>
<feature type="transmembrane region" description="Helical" evidence="7">
    <location>
        <begin position="62"/>
        <end position="88"/>
    </location>
</feature>
<feature type="transmembrane region" description="Helical" evidence="7">
    <location>
        <begin position="20"/>
        <end position="41"/>
    </location>
</feature>
<dbReference type="AlphaFoldDB" id="A0A5J4TUF7"/>
<dbReference type="GO" id="GO:0016020">
    <property type="term" value="C:membrane"/>
    <property type="evidence" value="ECO:0007669"/>
    <property type="project" value="UniProtKB-SubCell"/>
</dbReference>
<evidence type="ECO:0000256" key="6">
    <source>
        <dbReference type="SAM" id="MobiDB-lite"/>
    </source>
</evidence>
<organism evidence="9 10">
    <name type="scientific">Streblomastix strix</name>
    <dbReference type="NCBI Taxonomy" id="222440"/>
    <lineage>
        <taxon>Eukaryota</taxon>
        <taxon>Metamonada</taxon>
        <taxon>Preaxostyla</taxon>
        <taxon>Oxymonadida</taxon>
        <taxon>Streblomastigidae</taxon>
        <taxon>Streblomastix</taxon>
    </lineage>
</organism>
<dbReference type="PIRSF" id="PIRSF005225">
    <property type="entry name" value="LAG1_LAC1"/>
    <property type="match status" value="1"/>
</dbReference>
<evidence type="ECO:0000259" key="8">
    <source>
        <dbReference type="PROSITE" id="PS50922"/>
    </source>
</evidence>
<feature type="domain" description="TLC" evidence="8">
    <location>
        <begin position="59"/>
        <end position="261"/>
    </location>
</feature>
<dbReference type="OrthoDB" id="537032at2759"/>
<keyword evidence="2 5" id="KW-0812">Transmembrane</keyword>
<dbReference type="EMBL" id="SNRW01025900">
    <property type="protein sequence ID" value="KAA6361191.1"/>
    <property type="molecule type" value="Genomic_DNA"/>
</dbReference>
<name>A0A5J4TUF7_9EUKA</name>
<evidence type="ECO:0000313" key="10">
    <source>
        <dbReference type="Proteomes" id="UP000324800"/>
    </source>
</evidence>
<evidence type="ECO:0000256" key="5">
    <source>
        <dbReference type="PROSITE-ProRule" id="PRU00205"/>
    </source>
</evidence>
<feature type="transmembrane region" description="Helical" evidence="7">
    <location>
        <begin position="190"/>
        <end position="213"/>
    </location>
</feature>
<dbReference type="SMART" id="SM00724">
    <property type="entry name" value="TLC"/>
    <property type="match status" value="1"/>
</dbReference>
<dbReference type="InterPro" id="IPR016439">
    <property type="entry name" value="Lag1/Lac1-like"/>
</dbReference>
<keyword evidence="3 7" id="KW-1133">Transmembrane helix</keyword>
<accession>A0A5J4TUF7</accession>
<proteinExistence type="predicted"/>
<dbReference type="PANTHER" id="PTHR12560:SF0">
    <property type="entry name" value="LD18904P"/>
    <property type="match status" value="1"/>
</dbReference>
<comment type="caution">
    <text evidence="9">The sequence shown here is derived from an EMBL/GenBank/DDBJ whole genome shotgun (WGS) entry which is preliminary data.</text>
</comment>
<feature type="region of interest" description="Disordered" evidence="6">
    <location>
        <begin position="266"/>
        <end position="289"/>
    </location>
</feature>
<feature type="transmembrane region" description="Helical" evidence="7">
    <location>
        <begin position="108"/>
        <end position="125"/>
    </location>
</feature>
<dbReference type="Proteomes" id="UP000324800">
    <property type="component" value="Unassembled WGS sequence"/>
</dbReference>
<feature type="transmembrane region" description="Helical" evidence="7">
    <location>
        <begin position="159"/>
        <end position="178"/>
    </location>
</feature>
<dbReference type="GO" id="GO:0050291">
    <property type="term" value="F:sphingosine N-acyltransferase activity"/>
    <property type="evidence" value="ECO:0007669"/>
    <property type="project" value="InterPro"/>
</dbReference>
<dbReference type="PROSITE" id="PS50922">
    <property type="entry name" value="TLC"/>
    <property type="match status" value="1"/>
</dbReference>
<keyword evidence="4 5" id="KW-0472">Membrane</keyword>
<comment type="subcellular location">
    <subcellularLocation>
        <location evidence="1">Membrane</location>
        <topology evidence="1">Multi-pass membrane protein</topology>
    </subcellularLocation>
</comment>
<dbReference type="Pfam" id="PF03798">
    <property type="entry name" value="TRAM_LAG1_CLN8"/>
    <property type="match status" value="1"/>
</dbReference>
<evidence type="ECO:0000256" key="7">
    <source>
        <dbReference type="SAM" id="Phobius"/>
    </source>
</evidence>
<evidence type="ECO:0000256" key="1">
    <source>
        <dbReference type="ARBA" id="ARBA00004141"/>
    </source>
</evidence>